<protein>
    <submittedName>
        <fullName evidence="2">1-acyl-sn-glycerol-3-phosphate acyltransferase</fullName>
    </submittedName>
</protein>
<feature type="transmembrane region" description="Helical" evidence="1">
    <location>
        <begin position="33"/>
        <end position="53"/>
    </location>
</feature>
<keyword evidence="3" id="KW-1185">Reference proteome</keyword>
<dbReference type="Proteomes" id="UP001232973">
    <property type="component" value="Unassembled WGS sequence"/>
</dbReference>
<keyword evidence="2" id="KW-0012">Acyltransferase</keyword>
<name>A0ABT9XL53_9BACL</name>
<evidence type="ECO:0000313" key="2">
    <source>
        <dbReference type="EMBL" id="MDQ0191033.1"/>
    </source>
</evidence>
<accession>A0ABT9XL53</accession>
<organism evidence="2 3">
    <name type="scientific">Alicyclobacillus cycloheptanicus</name>
    <dbReference type="NCBI Taxonomy" id="1457"/>
    <lineage>
        <taxon>Bacteria</taxon>
        <taxon>Bacillati</taxon>
        <taxon>Bacillota</taxon>
        <taxon>Bacilli</taxon>
        <taxon>Bacillales</taxon>
        <taxon>Alicyclobacillaceae</taxon>
        <taxon>Alicyclobacillus</taxon>
    </lineage>
</organism>
<keyword evidence="1" id="KW-1133">Transmembrane helix</keyword>
<dbReference type="EMBL" id="JAUSTP010000029">
    <property type="protein sequence ID" value="MDQ0191033.1"/>
    <property type="molecule type" value="Genomic_DNA"/>
</dbReference>
<comment type="caution">
    <text evidence="2">The sequence shown here is derived from an EMBL/GenBank/DDBJ whole genome shotgun (WGS) entry which is preliminary data.</text>
</comment>
<evidence type="ECO:0000256" key="1">
    <source>
        <dbReference type="SAM" id="Phobius"/>
    </source>
</evidence>
<dbReference type="GO" id="GO:0016746">
    <property type="term" value="F:acyltransferase activity"/>
    <property type="evidence" value="ECO:0007669"/>
    <property type="project" value="UniProtKB-KW"/>
</dbReference>
<keyword evidence="2" id="KW-0808">Transferase</keyword>
<keyword evidence="1" id="KW-0812">Transmembrane</keyword>
<reference evidence="2 3" key="1">
    <citation type="submission" date="2023-07" db="EMBL/GenBank/DDBJ databases">
        <title>Genomic Encyclopedia of Type Strains, Phase IV (KMG-IV): sequencing the most valuable type-strain genomes for metagenomic binning, comparative biology and taxonomic classification.</title>
        <authorList>
            <person name="Goeker M."/>
        </authorList>
    </citation>
    <scope>NUCLEOTIDE SEQUENCE [LARGE SCALE GENOMIC DNA]</scope>
    <source>
        <strain evidence="2 3">DSM 4006</strain>
    </source>
</reference>
<gene>
    <name evidence="2" type="ORF">J2S03_002900</name>
</gene>
<dbReference type="RefSeq" id="WP_274455615.1">
    <property type="nucleotide sequence ID" value="NZ_CP067097.1"/>
</dbReference>
<sequence>MIETNPTPVTDVAGAKPERTLAPVRRTSSLRTIALRLFFAAGIYVYVHAAYHVRIWGRLPRRRSSTLVLANHQHDVDGMVAPSVLNLRRPWRLPVYCVASQRWFEPGFLSVRLKTRLRRFTNRWNLAKLFEALGVLSIENQPLSRPDASLAYDILREFGNLPLDRVFTDDALTRYHLRPGAALRDLWTRSNAPIALVQGSLRNLRPHYRQFIRERERAVIEEQASRLVHVLQGGGTMFMTPEGRYSKDGRVGPLRASLDMLLPIAANVYLFGLSYELFTHRRATFLGRVIPFDHRNQTLETVRKALCAARPITFTQLFSDWVCADTQPRACTAVVRIASFTESDLRAAIDARLALLPAPAFIDPELRDHRHHAITRALKNLVRTGIVRFENARFHLTEHRTSVHFPRVPDILRFHAEMFRETVESMNAVEV</sequence>
<keyword evidence="1" id="KW-0472">Membrane</keyword>
<proteinExistence type="predicted"/>
<evidence type="ECO:0000313" key="3">
    <source>
        <dbReference type="Proteomes" id="UP001232973"/>
    </source>
</evidence>